<evidence type="ECO:0008006" key="4">
    <source>
        <dbReference type="Google" id="ProtNLM"/>
    </source>
</evidence>
<dbReference type="Gene3D" id="3.40.1410.10">
    <property type="entry name" value="Chorismate lyase-like"/>
    <property type="match status" value="1"/>
</dbReference>
<dbReference type="SUPFAM" id="SSF64288">
    <property type="entry name" value="Chorismate lyase-like"/>
    <property type="match status" value="1"/>
</dbReference>
<reference evidence="2" key="1">
    <citation type="journal article" date="2014" name="Int. J. Syst. Evol. Microbiol.">
        <title>Complete genome sequence of Corynebacterium casei LMG S-19264T (=DSM 44701T), isolated from a smear-ripened cheese.</title>
        <authorList>
            <consortium name="US DOE Joint Genome Institute (JGI-PGF)"/>
            <person name="Walter F."/>
            <person name="Albersmeier A."/>
            <person name="Kalinowski J."/>
            <person name="Ruckert C."/>
        </authorList>
    </citation>
    <scope>NUCLEOTIDE SEQUENCE</scope>
    <source>
        <strain evidence="2">VKM Ac-2007</strain>
    </source>
</reference>
<dbReference type="InterPro" id="IPR036388">
    <property type="entry name" value="WH-like_DNA-bd_sf"/>
</dbReference>
<gene>
    <name evidence="2" type="ORF">GCM10017600_38640</name>
</gene>
<keyword evidence="3" id="KW-1185">Reference proteome</keyword>
<dbReference type="Proteomes" id="UP001143474">
    <property type="component" value="Unassembled WGS sequence"/>
</dbReference>
<dbReference type="EMBL" id="BSEV01000008">
    <property type="protein sequence ID" value="GLK10458.1"/>
    <property type="molecule type" value="Genomic_DNA"/>
</dbReference>
<feature type="region of interest" description="Disordered" evidence="1">
    <location>
        <begin position="81"/>
        <end position="103"/>
    </location>
</feature>
<organism evidence="2 3">
    <name type="scientific">Streptosporangium carneum</name>
    <dbReference type="NCBI Taxonomy" id="47481"/>
    <lineage>
        <taxon>Bacteria</taxon>
        <taxon>Bacillati</taxon>
        <taxon>Actinomycetota</taxon>
        <taxon>Actinomycetes</taxon>
        <taxon>Streptosporangiales</taxon>
        <taxon>Streptosporangiaceae</taxon>
        <taxon>Streptosporangium</taxon>
    </lineage>
</organism>
<dbReference type="AlphaFoldDB" id="A0A9W6I2F4"/>
<evidence type="ECO:0000313" key="2">
    <source>
        <dbReference type="EMBL" id="GLK10458.1"/>
    </source>
</evidence>
<dbReference type="SUPFAM" id="SSF46785">
    <property type="entry name" value="Winged helix' DNA-binding domain"/>
    <property type="match status" value="1"/>
</dbReference>
<dbReference type="Gene3D" id="1.10.10.10">
    <property type="entry name" value="Winged helix-like DNA-binding domain superfamily/Winged helix DNA-binding domain"/>
    <property type="match status" value="1"/>
</dbReference>
<accession>A0A9W6I2F4</accession>
<proteinExistence type="predicted"/>
<evidence type="ECO:0000256" key="1">
    <source>
        <dbReference type="SAM" id="MobiDB-lite"/>
    </source>
</evidence>
<name>A0A9W6I2F4_9ACTN</name>
<evidence type="ECO:0000313" key="3">
    <source>
        <dbReference type="Proteomes" id="UP001143474"/>
    </source>
</evidence>
<protein>
    <recommendedName>
        <fullName evidence="4">HTH gntR-type domain-containing protein</fullName>
    </recommendedName>
</protein>
<sequence>MTSTETPSDRRAVPLGLCVRHGSVEGFHSGDCPPGSLVPSEAQLIDEFGVSPTVVAAPRVPREQGWTDSQRGKGRFVRGRPAVASVERPRPGQAYLTAPESDSPGDVVEAAAVTVSNRIAPLLGLASKTKAFLRRRLVGREGRPAEVVSVWACGN</sequence>
<dbReference type="InterPro" id="IPR028978">
    <property type="entry name" value="Chorismate_lyase_/UTRA_dom_sf"/>
</dbReference>
<reference evidence="2" key="2">
    <citation type="submission" date="2023-01" db="EMBL/GenBank/DDBJ databases">
        <authorList>
            <person name="Sun Q."/>
            <person name="Evtushenko L."/>
        </authorList>
    </citation>
    <scope>NUCLEOTIDE SEQUENCE</scope>
    <source>
        <strain evidence="2">VKM Ac-2007</strain>
    </source>
</reference>
<dbReference type="InterPro" id="IPR036390">
    <property type="entry name" value="WH_DNA-bd_sf"/>
</dbReference>
<comment type="caution">
    <text evidence="2">The sequence shown here is derived from an EMBL/GenBank/DDBJ whole genome shotgun (WGS) entry which is preliminary data.</text>
</comment>